<comment type="caution">
    <text evidence="1">The sequence shown here is derived from an EMBL/GenBank/DDBJ whole genome shotgun (WGS) entry which is preliminary data.</text>
</comment>
<evidence type="ECO:0000313" key="1">
    <source>
        <dbReference type="EMBL" id="EAR12249.1"/>
    </source>
</evidence>
<protein>
    <submittedName>
        <fullName evidence="1">Uncharacterized protein</fullName>
    </submittedName>
</protein>
<dbReference type="OrthoDB" id="995338at2"/>
<dbReference type="STRING" id="313594.PI23P_06485"/>
<evidence type="ECO:0000313" key="2">
    <source>
        <dbReference type="Proteomes" id="UP000003053"/>
    </source>
</evidence>
<dbReference type="Pfam" id="PF12987">
    <property type="entry name" value="DUF3871"/>
    <property type="match status" value="1"/>
</dbReference>
<gene>
    <name evidence="1" type="ORF">PI23P_06485</name>
</gene>
<reference evidence="1 2" key="1">
    <citation type="submission" date="2006-02" db="EMBL/GenBank/DDBJ databases">
        <authorList>
            <person name="Murray A."/>
            <person name="Staley J."/>
            <person name="Ferriera S."/>
            <person name="Johnson J."/>
            <person name="Kravitz S."/>
            <person name="Halpern A."/>
            <person name="Remington K."/>
            <person name="Beeson K."/>
            <person name="Tran B."/>
            <person name="Rogers Y.-H."/>
            <person name="Friedman R."/>
            <person name="Venter J.C."/>
        </authorList>
    </citation>
    <scope>NUCLEOTIDE SEQUENCE [LARGE SCALE GENOMIC DNA]</scope>
    <source>
        <strain evidence="1 2">23-P</strain>
    </source>
</reference>
<dbReference type="Proteomes" id="UP000003053">
    <property type="component" value="Unassembled WGS sequence"/>
</dbReference>
<dbReference type="InterPro" id="IPR024353">
    <property type="entry name" value="DUF3871"/>
</dbReference>
<accession>A4BYK6</accession>
<dbReference type="AlphaFoldDB" id="A4BYK6"/>
<dbReference type="HOGENOM" id="CLU_3156158_0_0_10"/>
<keyword evidence="2" id="KW-1185">Reference proteome</keyword>
<organism evidence="1 2">
    <name type="scientific">Polaribacter irgensii 23-P</name>
    <dbReference type="NCBI Taxonomy" id="313594"/>
    <lineage>
        <taxon>Bacteria</taxon>
        <taxon>Pseudomonadati</taxon>
        <taxon>Bacteroidota</taxon>
        <taxon>Flavobacteriia</taxon>
        <taxon>Flavobacteriales</taxon>
        <taxon>Flavobacteriaceae</taxon>
    </lineage>
</organism>
<proteinExistence type="predicted"/>
<sequence>MTDANKPSYIDSNLECNVNAFEFIFGIANAMQNQEQNWFLDPTVYDNI</sequence>
<dbReference type="EMBL" id="AAOG01000002">
    <property type="protein sequence ID" value="EAR12249.1"/>
    <property type="molecule type" value="Genomic_DNA"/>
</dbReference>
<name>A4BYK6_9FLAO</name>